<evidence type="ECO:0000256" key="1">
    <source>
        <dbReference type="SAM" id="MobiDB-lite"/>
    </source>
</evidence>
<dbReference type="Proteomes" id="UP001515500">
    <property type="component" value="Chromosome 7"/>
</dbReference>
<reference evidence="3" key="1">
    <citation type="submission" date="2025-08" db="UniProtKB">
        <authorList>
            <consortium name="RefSeq"/>
        </authorList>
    </citation>
    <scope>IDENTIFICATION</scope>
</reference>
<accession>A0AB40BL15</accession>
<sequence>METPAPVTGLFGYDLEGGGVEGMQYSGQLSSKTSNSALISQLASVKMEDNNQHGLLGLPRQYLSVNPRNINQYWNNSTGNASGNGGGSSGGWNDLSGGNIL</sequence>
<dbReference type="GeneID" id="120264353"/>
<protein>
    <submittedName>
        <fullName evidence="3">Uncharacterized protein LOC120264353</fullName>
    </submittedName>
</protein>
<dbReference type="RefSeq" id="XP_039128095.1">
    <property type="nucleotide sequence ID" value="XM_039272161.1"/>
</dbReference>
<organism evidence="2 3">
    <name type="scientific">Dioscorea cayennensis subsp. rotundata</name>
    <name type="common">White Guinea yam</name>
    <name type="synonym">Dioscorea rotundata</name>
    <dbReference type="NCBI Taxonomy" id="55577"/>
    <lineage>
        <taxon>Eukaryota</taxon>
        <taxon>Viridiplantae</taxon>
        <taxon>Streptophyta</taxon>
        <taxon>Embryophyta</taxon>
        <taxon>Tracheophyta</taxon>
        <taxon>Spermatophyta</taxon>
        <taxon>Magnoliopsida</taxon>
        <taxon>Liliopsida</taxon>
        <taxon>Dioscoreales</taxon>
        <taxon>Dioscoreaceae</taxon>
        <taxon>Dioscorea</taxon>
    </lineage>
</organism>
<gene>
    <name evidence="3" type="primary">LOC120264353</name>
</gene>
<dbReference type="AlphaFoldDB" id="A0AB40BL15"/>
<evidence type="ECO:0000313" key="3">
    <source>
        <dbReference type="RefSeq" id="XP_039128095.1"/>
    </source>
</evidence>
<feature type="compositionally biased region" description="Low complexity" evidence="1">
    <location>
        <begin position="91"/>
        <end position="101"/>
    </location>
</feature>
<feature type="region of interest" description="Disordered" evidence="1">
    <location>
        <begin position="75"/>
        <end position="101"/>
    </location>
</feature>
<keyword evidence="2" id="KW-1185">Reference proteome</keyword>
<name>A0AB40BL15_DIOCR</name>
<proteinExistence type="predicted"/>
<evidence type="ECO:0000313" key="2">
    <source>
        <dbReference type="Proteomes" id="UP001515500"/>
    </source>
</evidence>